<evidence type="ECO:0000313" key="2">
    <source>
        <dbReference type="Proteomes" id="UP000001261"/>
    </source>
</evidence>
<dbReference type="RefSeq" id="XP_001246020.2">
    <property type="nucleotide sequence ID" value="XM_001246019.2"/>
</dbReference>
<dbReference type="InParanoid" id="J3KFM2"/>
<proteinExistence type="predicted"/>
<dbReference type="KEGG" id="cim:CIMG_13468"/>
<dbReference type="Proteomes" id="UP000001261">
    <property type="component" value="Unassembled WGS sequence"/>
</dbReference>
<organism evidence="1 2">
    <name type="scientific">Coccidioides immitis (strain RS)</name>
    <name type="common">Valley fever fungus</name>
    <dbReference type="NCBI Taxonomy" id="246410"/>
    <lineage>
        <taxon>Eukaryota</taxon>
        <taxon>Fungi</taxon>
        <taxon>Dikarya</taxon>
        <taxon>Ascomycota</taxon>
        <taxon>Pezizomycotina</taxon>
        <taxon>Eurotiomycetes</taxon>
        <taxon>Eurotiomycetidae</taxon>
        <taxon>Onygenales</taxon>
        <taxon>Onygenaceae</taxon>
        <taxon>Coccidioides</taxon>
    </lineage>
</organism>
<protein>
    <submittedName>
        <fullName evidence="1">Uncharacterized protein</fullName>
    </submittedName>
</protein>
<reference evidence="2" key="2">
    <citation type="journal article" date="2010" name="Genome Res.">
        <title>Population genomic sequencing of Coccidioides fungi reveals recent hybridization and transposon control.</title>
        <authorList>
            <person name="Neafsey D.E."/>
            <person name="Barker B.M."/>
            <person name="Sharpton T.J."/>
            <person name="Stajich J.E."/>
            <person name="Park D.J."/>
            <person name="Whiston E."/>
            <person name="Hung C.-Y."/>
            <person name="McMahan C."/>
            <person name="White J."/>
            <person name="Sykes S."/>
            <person name="Heiman D."/>
            <person name="Young S."/>
            <person name="Zeng Q."/>
            <person name="Abouelleil A."/>
            <person name="Aftuck L."/>
            <person name="Bessette D."/>
            <person name="Brown A."/>
            <person name="FitzGerald M."/>
            <person name="Lui A."/>
            <person name="Macdonald J.P."/>
            <person name="Priest M."/>
            <person name="Orbach M.J."/>
            <person name="Galgiani J.N."/>
            <person name="Kirkland T.N."/>
            <person name="Cole G.T."/>
            <person name="Birren B.W."/>
            <person name="Henn M.R."/>
            <person name="Taylor J.W."/>
            <person name="Rounsley S.D."/>
        </authorList>
    </citation>
    <scope>GENOME REANNOTATION</scope>
    <source>
        <strain evidence="2">RS</strain>
    </source>
</reference>
<evidence type="ECO:0000313" key="1">
    <source>
        <dbReference type="EMBL" id="EAS34437.3"/>
    </source>
</evidence>
<name>J3KFM2_COCIM</name>
<sequence>MYLTTFSKEKLPEIIEEVYKTNDEDSYVFSSARVSALEFLKDWKYKMLRKMSQKHVKNVKKIDHKDNFNIGMHCCQNPDKLFAYFAKHFDPKKFFEIFFWAEPIVDYEKSKQLGQWYIKLQVKLHDDLMKKLNCKKEAIGAWWEILKF</sequence>
<keyword evidence="2" id="KW-1185">Reference proteome</keyword>
<dbReference type="GeneID" id="24165095"/>
<dbReference type="AlphaFoldDB" id="J3KFM2"/>
<dbReference type="EMBL" id="GG704914">
    <property type="protein sequence ID" value="EAS34437.3"/>
    <property type="molecule type" value="Genomic_DNA"/>
</dbReference>
<reference evidence="2" key="1">
    <citation type="journal article" date="2009" name="Genome Res.">
        <title>Comparative genomic analyses of the human fungal pathogens Coccidioides and their relatives.</title>
        <authorList>
            <person name="Sharpton T.J."/>
            <person name="Stajich J.E."/>
            <person name="Rounsley S.D."/>
            <person name="Gardner M.J."/>
            <person name="Wortman J.R."/>
            <person name="Jordar V.S."/>
            <person name="Maiti R."/>
            <person name="Kodira C.D."/>
            <person name="Neafsey D.E."/>
            <person name="Zeng Q."/>
            <person name="Hung C.-Y."/>
            <person name="McMahan C."/>
            <person name="Muszewska A."/>
            <person name="Grynberg M."/>
            <person name="Mandel M.A."/>
            <person name="Kellner E.M."/>
            <person name="Barker B.M."/>
            <person name="Galgiani J.N."/>
            <person name="Orbach M.J."/>
            <person name="Kirkland T.N."/>
            <person name="Cole G.T."/>
            <person name="Henn M.R."/>
            <person name="Birren B.W."/>
            <person name="Taylor J.W."/>
        </authorList>
    </citation>
    <scope>NUCLEOTIDE SEQUENCE [LARGE SCALE GENOMIC DNA]</scope>
    <source>
        <strain evidence="2">RS</strain>
    </source>
</reference>
<accession>J3KFM2</accession>
<gene>
    <name evidence="1" type="ORF">CIMG_13468</name>
</gene>
<dbReference type="VEuPathDB" id="FungiDB:CIMG_13468"/>
<dbReference type="OrthoDB" id="5425043at2759"/>